<dbReference type="OMA" id="FINEPHE"/>
<comment type="caution">
    <text evidence="2">The sequence shown here is derived from an EMBL/GenBank/DDBJ whole genome shotgun (WGS) entry which is preliminary data.</text>
</comment>
<dbReference type="Proteomes" id="UP000078387">
    <property type="component" value="Unassembled WGS sequence"/>
</dbReference>
<gene>
    <name evidence="2" type="ORF">CL6EHI_134650</name>
</gene>
<dbReference type="EMBL" id="BDEQ01000001">
    <property type="protein sequence ID" value="GAT94481.1"/>
    <property type="molecule type" value="Genomic_DNA"/>
</dbReference>
<protein>
    <submittedName>
        <fullName evidence="2">Uncharacterized protein</fullName>
    </submittedName>
</protein>
<evidence type="ECO:0000256" key="1">
    <source>
        <dbReference type="SAM" id="MobiDB-lite"/>
    </source>
</evidence>
<proteinExistence type="predicted"/>
<dbReference type="VEuPathDB" id="AmoebaDB:EHI8A_053330"/>
<reference evidence="2 3" key="1">
    <citation type="submission" date="2016-05" db="EMBL/GenBank/DDBJ databases">
        <title>First whole genome sequencing of Entamoeba histolytica HM1:IMSS-clone-6.</title>
        <authorList>
            <person name="Mukherjee Avik.K."/>
            <person name="Izumyama S."/>
            <person name="Nakada-Tsukui K."/>
            <person name="Nozaki T."/>
        </authorList>
    </citation>
    <scope>NUCLEOTIDE SEQUENCE [LARGE SCALE GENOMIC DNA]</scope>
    <source>
        <strain evidence="2 3">HM1:IMSS clone 6</strain>
    </source>
</reference>
<dbReference type="VEuPathDB" id="AmoebaDB:EHI5A_015560"/>
<name>A0A5K1UAN3_ENTHI</name>
<feature type="region of interest" description="Disordered" evidence="1">
    <location>
        <begin position="1"/>
        <end position="24"/>
    </location>
</feature>
<sequence length="379" mass="44377">MKRYNPCESPEFNQNIDNDDSDLPDFLREDNFPEQRNTARFQLPQSILLSGISIKNEPYNNSEYSMEPQRNILKEERYEIKEDDIPLQMNTIADEITNRLENVIEDNKYPEPFGEVVWELQKCVTQIKENMPNIQKVDYRKLTQTLNETLYQLFKRVVSDSLCNNRIECRDLQCFFSLSKDISRFEIFNREEVNKLNDLIAKIEDITPQPQVNNITNQQELRSYLNESGLNTTQILIQICDPKDVGSFIKALGDLKIIFSASKHSKTNYISMIKELNGLDDDNGRKFATPFFLLKKAFECCVIKSQFKALVEVLSQAILNMDFFTDDQREQVDKMLNQADSLRKSKPELLGKKLQLKKDEEVMKFGYVKDYIERHPELS</sequence>
<accession>A0A5K1UAN3</accession>
<dbReference type="VEuPathDB" id="AmoebaDB:KM1_017150"/>
<dbReference type="VEuPathDB" id="AmoebaDB:EHI_134650"/>
<evidence type="ECO:0000313" key="3">
    <source>
        <dbReference type="Proteomes" id="UP000078387"/>
    </source>
</evidence>
<dbReference type="AlphaFoldDB" id="A0A5K1UAN3"/>
<dbReference type="VEuPathDB" id="AmoebaDB:EHI7A_008810"/>
<organism evidence="2 3">
    <name type="scientific">Entamoeba histolytica</name>
    <dbReference type="NCBI Taxonomy" id="5759"/>
    <lineage>
        <taxon>Eukaryota</taxon>
        <taxon>Amoebozoa</taxon>
        <taxon>Evosea</taxon>
        <taxon>Archamoebae</taxon>
        <taxon>Mastigamoebida</taxon>
        <taxon>Entamoebidae</taxon>
        <taxon>Entamoeba</taxon>
    </lineage>
</organism>
<evidence type="ECO:0000313" key="2">
    <source>
        <dbReference type="EMBL" id="GAT94481.1"/>
    </source>
</evidence>